<dbReference type="Pfam" id="PF00010">
    <property type="entry name" value="HLH"/>
    <property type="match status" value="1"/>
</dbReference>
<feature type="compositionally biased region" description="Basic and acidic residues" evidence="6">
    <location>
        <begin position="325"/>
        <end position="334"/>
    </location>
</feature>
<comment type="subcellular location">
    <subcellularLocation>
        <location evidence="1">Nucleus</location>
    </subcellularLocation>
</comment>
<name>A0AAN6YBC4_9PEZI</name>
<keyword evidence="3" id="KW-0238">DNA-binding</keyword>
<feature type="region of interest" description="Disordered" evidence="6">
    <location>
        <begin position="1"/>
        <end position="26"/>
    </location>
</feature>
<sequence>MGSWQQKDNSPPQGPYDPPQHGTHLPFRCMRNPDSAMNSANPFLPSPADTVVDMPRDAMIQHESDFHTSAPGHQSIFSTSQMDMMDGFFQLINSDGSLDLNFGEGLNFSDQWDNSFQQPPPTVLGYQTHPPNTSVDAILSSANFVPYLSTQAHTPPLISPEVLGAAQALSRPNVHSHHQYDVMHTQMPASMAPPVGSMPSHQYSQYTNGYRHDSVADHQMLSNGYTDMYGSVPHGLPTRSVLHPEISFGTDRNFSGGNFNPSEANIEGKIFQEQDAILGCLQPNTSAAPTRVSSPQPNGPPAEAKSKSPLKLRTTQEFVAAAIKSEPDERIEPPKKRRKSKPKMSPDANETAEFSPNVPASRPRLVTSGSIGSIPEHAVANENSPVEETPPPSAGGKRRRGGAGAAKKPPRQNLSEAQKRQNHIKSEQKRRWQIKEAFQDVEELVPGVKGASMSKSVILNNTADYLMDLLQKNEILKQRLAAAGITPTPI</sequence>
<evidence type="ECO:0000256" key="3">
    <source>
        <dbReference type="ARBA" id="ARBA00023125"/>
    </source>
</evidence>
<evidence type="ECO:0000313" key="8">
    <source>
        <dbReference type="EMBL" id="KAK4216154.1"/>
    </source>
</evidence>
<organism evidence="8 9">
    <name type="scientific">Rhypophila decipiens</name>
    <dbReference type="NCBI Taxonomy" id="261697"/>
    <lineage>
        <taxon>Eukaryota</taxon>
        <taxon>Fungi</taxon>
        <taxon>Dikarya</taxon>
        <taxon>Ascomycota</taxon>
        <taxon>Pezizomycotina</taxon>
        <taxon>Sordariomycetes</taxon>
        <taxon>Sordariomycetidae</taxon>
        <taxon>Sordariales</taxon>
        <taxon>Naviculisporaceae</taxon>
        <taxon>Rhypophila</taxon>
    </lineage>
</organism>
<dbReference type="EMBL" id="MU858071">
    <property type="protein sequence ID" value="KAK4216154.1"/>
    <property type="molecule type" value="Genomic_DNA"/>
</dbReference>
<dbReference type="InterPro" id="IPR036638">
    <property type="entry name" value="HLH_DNA-bd_sf"/>
</dbReference>
<evidence type="ECO:0000313" key="9">
    <source>
        <dbReference type="Proteomes" id="UP001301769"/>
    </source>
</evidence>
<gene>
    <name evidence="8" type="ORF">QBC37DRAFT_100607</name>
</gene>
<evidence type="ECO:0000256" key="5">
    <source>
        <dbReference type="ARBA" id="ARBA00023242"/>
    </source>
</evidence>
<evidence type="ECO:0000259" key="7">
    <source>
        <dbReference type="PROSITE" id="PS50888"/>
    </source>
</evidence>
<evidence type="ECO:0000256" key="6">
    <source>
        <dbReference type="SAM" id="MobiDB-lite"/>
    </source>
</evidence>
<dbReference type="AlphaFoldDB" id="A0AAN6YBC4"/>
<keyword evidence="2" id="KW-0805">Transcription regulation</keyword>
<dbReference type="GO" id="GO:0046983">
    <property type="term" value="F:protein dimerization activity"/>
    <property type="evidence" value="ECO:0007669"/>
    <property type="project" value="InterPro"/>
</dbReference>
<dbReference type="PANTHER" id="PTHR15741">
    <property type="entry name" value="BASIC HELIX-LOOP-HELIX ZIP TRANSCRIPTION FACTOR"/>
    <property type="match status" value="1"/>
</dbReference>
<feature type="compositionally biased region" description="Polar residues" evidence="6">
    <location>
        <begin position="1"/>
        <end position="11"/>
    </location>
</feature>
<keyword evidence="5" id="KW-0539">Nucleus</keyword>
<dbReference type="PROSITE" id="PS50888">
    <property type="entry name" value="BHLH"/>
    <property type="match status" value="1"/>
</dbReference>
<proteinExistence type="predicted"/>
<feature type="domain" description="BHLH" evidence="7">
    <location>
        <begin position="418"/>
        <end position="469"/>
    </location>
</feature>
<dbReference type="SMART" id="SM00353">
    <property type="entry name" value="HLH"/>
    <property type="match status" value="1"/>
</dbReference>
<keyword evidence="9" id="KW-1185">Reference proteome</keyword>
<accession>A0AAN6YBC4</accession>
<keyword evidence="4" id="KW-0804">Transcription</keyword>
<dbReference type="InterPro" id="IPR011598">
    <property type="entry name" value="bHLH_dom"/>
</dbReference>
<dbReference type="GO" id="GO:0000978">
    <property type="term" value="F:RNA polymerase II cis-regulatory region sequence-specific DNA binding"/>
    <property type="evidence" value="ECO:0007669"/>
    <property type="project" value="TreeGrafter"/>
</dbReference>
<dbReference type="InterPro" id="IPR052207">
    <property type="entry name" value="Max-like/E-box_TFs"/>
</dbReference>
<evidence type="ECO:0000256" key="4">
    <source>
        <dbReference type="ARBA" id="ARBA00023163"/>
    </source>
</evidence>
<evidence type="ECO:0000256" key="1">
    <source>
        <dbReference type="ARBA" id="ARBA00004123"/>
    </source>
</evidence>
<reference evidence="8" key="2">
    <citation type="submission" date="2023-05" db="EMBL/GenBank/DDBJ databases">
        <authorList>
            <consortium name="Lawrence Berkeley National Laboratory"/>
            <person name="Steindorff A."/>
            <person name="Hensen N."/>
            <person name="Bonometti L."/>
            <person name="Westerberg I."/>
            <person name="Brannstrom I.O."/>
            <person name="Guillou S."/>
            <person name="Cros-Aarteil S."/>
            <person name="Calhoun S."/>
            <person name="Haridas S."/>
            <person name="Kuo A."/>
            <person name="Mondo S."/>
            <person name="Pangilinan J."/>
            <person name="Riley R."/>
            <person name="Labutti K."/>
            <person name="Andreopoulos B."/>
            <person name="Lipzen A."/>
            <person name="Chen C."/>
            <person name="Yanf M."/>
            <person name="Daum C."/>
            <person name="Ng V."/>
            <person name="Clum A."/>
            <person name="Ohm R."/>
            <person name="Martin F."/>
            <person name="Silar P."/>
            <person name="Natvig D."/>
            <person name="Lalanne C."/>
            <person name="Gautier V."/>
            <person name="Ament-Velasquez S.L."/>
            <person name="Kruys A."/>
            <person name="Hutchinson M.I."/>
            <person name="Powell A.J."/>
            <person name="Barry K."/>
            <person name="Miller A.N."/>
            <person name="Grigoriev I.V."/>
            <person name="Debuchy R."/>
            <person name="Gladieux P."/>
            <person name="Thoren M.H."/>
            <person name="Johannesson H."/>
        </authorList>
    </citation>
    <scope>NUCLEOTIDE SEQUENCE</scope>
    <source>
        <strain evidence="8">PSN293</strain>
    </source>
</reference>
<evidence type="ECO:0000256" key="2">
    <source>
        <dbReference type="ARBA" id="ARBA00023015"/>
    </source>
</evidence>
<dbReference type="CDD" id="cd11404">
    <property type="entry name" value="bHLHzip_Mlx_like"/>
    <property type="match status" value="1"/>
</dbReference>
<dbReference type="PANTHER" id="PTHR15741:SF27">
    <property type="entry name" value="TRANSCRIPTION FACTOR AP-4"/>
    <property type="match status" value="1"/>
</dbReference>
<feature type="region of interest" description="Disordered" evidence="6">
    <location>
        <begin position="284"/>
        <end position="431"/>
    </location>
</feature>
<comment type="caution">
    <text evidence="8">The sequence shown here is derived from an EMBL/GenBank/DDBJ whole genome shotgun (WGS) entry which is preliminary data.</text>
</comment>
<dbReference type="SUPFAM" id="SSF47459">
    <property type="entry name" value="HLH, helix-loop-helix DNA-binding domain"/>
    <property type="match status" value="1"/>
</dbReference>
<protein>
    <recommendedName>
        <fullName evidence="7">BHLH domain-containing protein</fullName>
    </recommendedName>
</protein>
<dbReference type="GO" id="GO:0000981">
    <property type="term" value="F:DNA-binding transcription factor activity, RNA polymerase II-specific"/>
    <property type="evidence" value="ECO:0007669"/>
    <property type="project" value="TreeGrafter"/>
</dbReference>
<dbReference type="Proteomes" id="UP001301769">
    <property type="component" value="Unassembled WGS sequence"/>
</dbReference>
<reference evidence="8" key="1">
    <citation type="journal article" date="2023" name="Mol. Phylogenet. Evol.">
        <title>Genome-scale phylogeny and comparative genomics of the fungal order Sordariales.</title>
        <authorList>
            <person name="Hensen N."/>
            <person name="Bonometti L."/>
            <person name="Westerberg I."/>
            <person name="Brannstrom I.O."/>
            <person name="Guillou S."/>
            <person name="Cros-Aarteil S."/>
            <person name="Calhoun S."/>
            <person name="Haridas S."/>
            <person name="Kuo A."/>
            <person name="Mondo S."/>
            <person name="Pangilinan J."/>
            <person name="Riley R."/>
            <person name="LaButti K."/>
            <person name="Andreopoulos B."/>
            <person name="Lipzen A."/>
            <person name="Chen C."/>
            <person name="Yan M."/>
            <person name="Daum C."/>
            <person name="Ng V."/>
            <person name="Clum A."/>
            <person name="Steindorff A."/>
            <person name="Ohm R.A."/>
            <person name="Martin F."/>
            <person name="Silar P."/>
            <person name="Natvig D.O."/>
            <person name="Lalanne C."/>
            <person name="Gautier V."/>
            <person name="Ament-Velasquez S.L."/>
            <person name="Kruys A."/>
            <person name="Hutchinson M.I."/>
            <person name="Powell A.J."/>
            <person name="Barry K."/>
            <person name="Miller A.N."/>
            <person name="Grigoriev I.V."/>
            <person name="Debuchy R."/>
            <person name="Gladieux P."/>
            <person name="Hiltunen Thoren M."/>
            <person name="Johannesson H."/>
        </authorList>
    </citation>
    <scope>NUCLEOTIDE SEQUENCE</scope>
    <source>
        <strain evidence="8">PSN293</strain>
    </source>
</reference>
<dbReference type="GO" id="GO:0005634">
    <property type="term" value="C:nucleus"/>
    <property type="evidence" value="ECO:0007669"/>
    <property type="project" value="UniProtKB-SubCell"/>
</dbReference>
<dbReference type="Gene3D" id="4.10.280.10">
    <property type="entry name" value="Helix-loop-helix DNA-binding domain"/>
    <property type="match status" value="1"/>
</dbReference>
<feature type="compositionally biased region" description="Polar residues" evidence="6">
    <location>
        <begin position="284"/>
        <end position="296"/>
    </location>
</feature>